<evidence type="ECO:0000256" key="8">
    <source>
        <dbReference type="ARBA" id="ARBA00022729"/>
    </source>
</evidence>
<keyword evidence="9 14" id="KW-1133">Transmembrane helix</keyword>
<evidence type="ECO:0000256" key="3">
    <source>
        <dbReference type="ARBA" id="ARBA00004613"/>
    </source>
</evidence>
<evidence type="ECO:0000256" key="5">
    <source>
        <dbReference type="ARBA" id="ARBA00022525"/>
    </source>
</evidence>
<dbReference type="InterPro" id="IPR008427">
    <property type="entry name" value="Extracellular_membr_CFEM_dom"/>
</dbReference>
<comment type="caution">
    <text evidence="17">The sequence shown here is derived from an EMBL/GenBank/DDBJ whole genome shotgun (WGS) entry which is preliminary data.</text>
</comment>
<accession>A0AAV9UZG0</accession>
<evidence type="ECO:0000313" key="18">
    <source>
        <dbReference type="Proteomes" id="UP001375240"/>
    </source>
</evidence>
<evidence type="ECO:0000256" key="7">
    <source>
        <dbReference type="ARBA" id="ARBA00022692"/>
    </source>
</evidence>
<evidence type="ECO:0000256" key="13">
    <source>
        <dbReference type="SAM" id="MobiDB-lite"/>
    </source>
</evidence>
<evidence type="ECO:0000256" key="15">
    <source>
        <dbReference type="SAM" id="SignalP"/>
    </source>
</evidence>
<keyword evidence="8 15" id="KW-0732">Signal</keyword>
<evidence type="ECO:0000256" key="2">
    <source>
        <dbReference type="ARBA" id="ARBA00004589"/>
    </source>
</evidence>
<comment type="subcellular location">
    <subcellularLocation>
        <location evidence="2">Membrane</location>
        <topology evidence="2">Lipid-anchor</topology>
        <topology evidence="2">GPI-anchor</topology>
    </subcellularLocation>
    <subcellularLocation>
        <location evidence="1">Membrane</location>
        <topology evidence="1">Single-pass membrane protein</topology>
    </subcellularLocation>
    <subcellularLocation>
        <location evidence="3">Secreted</location>
    </subcellularLocation>
</comment>
<keyword evidence="11" id="KW-1015">Disulfide bond</keyword>
<keyword evidence="5" id="KW-0964">Secreted</keyword>
<feature type="transmembrane region" description="Helical" evidence="14">
    <location>
        <begin position="189"/>
        <end position="210"/>
    </location>
</feature>
<proteinExistence type="inferred from homology"/>
<evidence type="ECO:0000256" key="14">
    <source>
        <dbReference type="SAM" id="Phobius"/>
    </source>
</evidence>
<dbReference type="GO" id="GO:0005576">
    <property type="term" value="C:extracellular region"/>
    <property type="evidence" value="ECO:0007669"/>
    <property type="project" value="UniProtKB-SubCell"/>
</dbReference>
<feature type="region of interest" description="Disordered" evidence="13">
    <location>
        <begin position="148"/>
        <end position="169"/>
    </location>
</feature>
<reference evidence="17 18" key="1">
    <citation type="submission" date="2019-10" db="EMBL/GenBank/DDBJ databases">
        <authorList>
            <person name="Palmer J.M."/>
        </authorList>
    </citation>
    <scope>NUCLEOTIDE SEQUENCE [LARGE SCALE GENOMIC DNA]</scope>
    <source>
        <strain evidence="17 18">TWF696</strain>
    </source>
</reference>
<evidence type="ECO:0000256" key="6">
    <source>
        <dbReference type="ARBA" id="ARBA00022622"/>
    </source>
</evidence>
<gene>
    <name evidence="17" type="ORF">TWF696_004756</name>
</gene>
<evidence type="ECO:0000256" key="11">
    <source>
        <dbReference type="ARBA" id="ARBA00023157"/>
    </source>
</evidence>
<dbReference type="EMBL" id="JAVHNQ010000003">
    <property type="protein sequence ID" value="KAK6352754.1"/>
    <property type="molecule type" value="Genomic_DNA"/>
</dbReference>
<feature type="chain" id="PRO_5043698725" description="CFEM domain-containing protein" evidence="15">
    <location>
        <begin position="26"/>
        <end position="239"/>
    </location>
</feature>
<evidence type="ECO:0000256" key="1">
    <source>
        <dbReference type="ARBA" id="ARBA00004167"/>
    </source>
</evidence>
<keyword evidence="12" id="KW-0449">Lipoprotein</keyword>
<dbReference type="PANTHER" id="PTHR15549">
    <property type="entry name" value="PAIRED IMMUNOGLOBULIN-LIKE TYPE 2 RECEPTOR"/>
    <property type="match status" value="1"/>
</dbReference>
<evidence type="ECO:0000259" key="16">
    <source>
        <dbReference type="Pfam" id="PF05730"/>
    </source>
</evidence>
<evidence type="ECO:0000313" key="17">
    <source>
        <dbReference type="EMBL" id="KAK6352754.1"/>
    </source>
</evidence>
<dbReference type="AlphaFoldDB" id="A0AAV9UZG0"/>
<evidence type="ECO:0000256" key="12">
    <source>
        <dbReference type="ARBA" id="ARBA00023288"/>
    </source>
</evidence>
<feature type="domain" description="CFEM" evidence="16">
    <location>
        <begin position="36"/>
        <end position="99"/>
    </location>
</feature>
<dbReference type="InterPro" id="IPR051694">
    <property type="entry name" value="Immunoregulatory_rcpt-like"/>
</dbReference>
<dbReference type="GO" id="GO:0071944">
    <property type="term" value="C:cell periphery"/>
    <property type="evidence" value="ECO:0007669"/>
    <property type="project" value="UniProtKB-ARBA"/>
</dbReference>
<keyword evidence="18" id="KW-1185">Reference proteome</keyword>
<dbReference type="GO" id="GO:0098552">
    <property type="term" value="C:side of membrane"/>
    <property type="evidence" value="ECO:0007669"/>
    <property type="project" value="UniProtKB-KW"/>
</dbReference>
<keyword evidence="6" id="KW-0325">Glycoprotein</keyword>
<name>A0AAV9UZG0_9PEZI</name>
<keyword evidence="10 14" id="KW-0472">Membrane</keyword>
<evidence type="ECO:0000256" key="9">
    <source>
        <dbReference type="ARBA" id="ARBA00022989"/>
    </source>
</evidence>
<comment type="similarity">
    <text evidence="4">Belongs to the RBT5 family.</text>
</comment>
<keyword evidence="6" id="KW-0336">GPI-anchor</keyword>
<feature type="signal peptide" evidence="15">
    <location>
        <begin position="1"/>
        <end position="25"/>
    </location>
</feature>
<organism evidence="17 18">
    <name type="scientific">Orbilia brochopaga</name>
    <dbReference type="NCBI Taxonomy" id="3140254"/>
    <lineage>
        <taxon>Eukaryota</taxon>
        <taxon>Fungi</taxon>
        <taxon>Dikarya</taxon>
        <taxon>Ascomycota</taxon>
        <taxon>Pezizomycotina</taxon>
        <taxon>Orbiliomycetes</taxon>
        <taxon>Orbiliales</taxon>
        <taxon>Orbiliaceae</taxon>
        <taxon>Orbilia</taxon>
    </lineage>
</organism>
<dbReference type="Proteomes" id="UP001375240">
    <property type="component" value="Unassembled WGS sequence"/>
</dbReference>
<keyword evidence="7 14" id="KW-0812">Transmembrane</keyword>
<dbReference type="Pfam" id="PF05730">
    <property type="entry name" value="CFEM"/>
    <property type="match status" value="1"/>
</dbReference>
<protein>
    <recommendedName>
        <fullName evidence="16">CFEM domain-containing protein</fullName>
    </recommendedName>
</protein>
<evidence type="ECO:0000256" key="10">
    <source>
        <dbReference type="ARBA" id="ARBA00023136"/>
    </source>
</evidence>
<sequence>MRIIGAIISLITVVFSTNFLHSASAQQLDSPDDWRDVPDCIRHCFLDSGNTDFEDCIQDNGICTCLSMPGLYTSFAYCAKGACSDKGYIKGSQAVTEACRGIGITFTENPWIATVTLLPRPPEVKGTPSATSTSSISFSSVSFTRVSSSSSTTTSTSSTSTSLQTPSPTSETAIAASATVVKSGLSGGAIVGIAVGVGLPIIAVVGYMMYRLGTRHNARIYPVASAFTQNCGDPEVVTS</sequence>
<evidence type="ECO:0000256" key="4">
    <source>
        <dbReference type="ARBA" id="ARBA00010031"/>
    </source>
</evidence>